<accession>A0ABY8J1I8</accession>
<evidence type="ECO:0000313" key="1">
    <source>
        <dbReference type="EMBL" id="WFT75432.1"/>
    </source>
</evidence>
<reference evidence="1 2" key="1">
    <citation type="submission" date="2023-04" db="EMBL/GenBank/DDBJ databases">
        <title>Genome sequence of Halobacillus naozhouensis KACC 21980.</title>
        <authorList>
            <person name="Kim S."/>
            <person name="Heo J."/>
            <person name="Kwon S.-W."/>
        </authorList>
    </citation>
    <scope>NUCLEOTIDE SEQUENCE [LARGE SCALE GENOMIC DNA]</scope>
    <source>
        <strain evidence="1 2">KCTC 13234</strain>
    </source>
</reference>
<dbReference type="EMBL" id="CP121671">
    <property type="protein sequence ID" value="WFT75432.1"/>
    <property type="molecule type" value="Genomic_DNA"/>
</dbReference>
<keyword evidence="2" id="KW-1185">Reference proteome</keyword>
<protein>
    <submittedName>
        <fullName evidence="1">Uncharacterized protein</fullName>
    </submittedName>
</protein>
<dbReference type="RefSeq" id="WP_283077397.1">
    <property type="nucleotide sequence ID" value="NZ_CP121671.1"/>
</dbReference>
<name>A0ABY8J1I8_9BACI</name>
<dbReference type="Proteomes" id="UP001221597">
    <property type="component" value="Chromosome"/>
</dbReference>
<evidence type="ECO:0000313" key="2">
    <source>
        <dbReference type="Proteomes" id="UP001221597"/>
    </source>
</evidence>
<proteinExistence type="predicted"/>
<sequence length="124" mass="13789">MDSNYMNANYMNANHMGNMVADPQHLEHMYHVCNQHKNKNVHIQTVFGDSFQGRIDHVDMENVHMTLAEGQSEENSRLWGGFGYPGYGYGGYGYGYGYPYGYGGYGGIGRLILPLTAIAALSVL</sequence>
<gene>
    <name evidence="1" type="ORF">P9989_03265</name>
</gene>
<organism evidence="1 2">
    <name type="scientific">Halobacillus naozhouensis</name>
    <dbReference type="NCBI Taxonomy" id="554880"/>
    <lineage>
        <taxon>Bacteria</taxon>
        <taxon>Bacillati</taxon>
        <taxon>Bacillota</taxon>
        <taxon>Bacilli</taxon>
        <taxon>Bacillales</taxon>
        <taxon>Bacillaceae</taxon>
        <taxon>Halobacillus</taxon>
    </lineage>
</organism>